<dbReference type="Pfam" id="PF06935">
    <property type="entry name" value="DUF1284"/>
    <property type="match status" value="1"/>
</dbReference>
<dbReference type="InterPro" id="IPR009702">
    <property type="entry name" value="DUF1284"/>
</dbReference>
<accession>A0A075WS92</accession>
<organism evidence="1 2">
    <name type="scientific">Thermodesulfobacterium commune DSM 2178</name>
    <dbReference type="NCBI Taxonomy" id="289377"/>
    <lineage>
        <taxon>Bacteria</taxon>
        <taxon>Pseudomonadati</taxon>
        <taxon>Thermodesulfobacteriota</taxon>
        <taxon>Thermodesulfobacteria</taxon>
        <taxon>Thermodesulfobacteriales</taxon>
        <taxon>Thermodesulfobacteriaceae</taxon>
        <taxon>Thermodesulfobacterium</taxon>
    </lineage>
</organism>
<dbReference type="RefSeq" id="WP_038061083.1">
    <property type="nucleotide sequence ID" value="NZ_CP008796.1"/>
</dbReference>
<dbReference type="eggNOG" id="COG3543">
    <property type="taxonomic scope" value="Bacteria"/>
</dbReference>
<evidence type="ECO:0000313" key="2">
    <source>
        <dbReference type="Proteomes" id="UP000028481"/>
    </source>
</evidence>
<dbReference type="PaxDb" id="289377-HL41_02355"/>
<dbReference type="HOGENOM" id="CLU_129126_1_0_0"/>
<dbReference type="AlphaFoldDB" id="A0A075WS92"/>
<dbReference type="KEGG" id="tcm:HL41_02355"/>
<gene>
    <name evidence="1" type="ORF">HL41_02355</name>
</gene>
<dbReference type="OrthoDB" id="121064at2"/>
<evidence type="ECO:0000313" key="1">
    <source>
        <dbReference type="EMBL" id="AIH03726.1"/>
    </source>
</evidence>
<dbReference type="EMBL" id="CP008796">
    <property type="protein sequence ID" value="AIH03726.1"/>
    <property type="molecule type" value="Genomic_DNA"/>
</dbReference>
<protein>
    <recommendedName>
        <fullName evidence="3">DUF1284 domain-containing protein</fullName>
    </recommendedName>
</protein>
<sequence length="117" mass="13504">MELRGHHLICLQFYKGLGYNEAFVENLNKVVEAWEKSPVVIVEGPDVVCKACPYLEGQVCKLSDKIPQKDRLALELLNLKPGFLIEKAEVKTKLSKVWDEWKHKACIDCLWKEVCFK</sequence>
<dbReference type="STRING" id="289377.HL41_02355"/>
<keyword evidence="2" id="KW-1185">Reference proteome</keyword>
<dbReference type="Proteomes" id="UP000028481">
    <property type="component" value="Chromosome"/>
</dbReference>
<proteinExistence type="predicted"/>
<name>A0A075WS92_9BACT</name>
<reference evidence="1 2" key="1">
    <citation type="journal article" date="2015" name="Genome Announc.">
        <title>Genome Sequence of a Sulfate-Reducing Thermophilic Bacterium, Thermodesulfobacterium commune DSM 2178T (Phylum Thermodesulfobacteria).</title>
        <authorList>
            <person name="Bhatnagar S."/>
            <person name="Badger J.H."/>
            <person name="Madupu R."/>
            <person name="Khouri H.M."/>
            <person name="O'Connor E.M."/>
            <person name="Robb F.T."/>
            <person name="Ward N.L."/>
            <person name="Eisen J.A."/>
        </authorList>
    </citation>
    <scope>NUCLEOTIDE SEQUENCE [LARGE SCALE GENOMIC DNA]</scope>
    <source>
        <strain evidence="1 2">DSM 2178</strain>
    </source>
</reference>
<evidence type="ECO:0008006" key="3">
    <source>
        <dbReference type="Google" id="ProtNLM"/>
    </source>
</evidence>